<name>A0A168BHY0_CORDF</name>
<keyword evidence="1" id="KW-1133">Transmembrane helix</keyword>
<proteinExistence type="predicted"/>
<keyword evidence="1" id="KW-0472">Membrane</keyword>
<dbReference type="Proteomes" id="UP000076881">
    <property type="component" value="Unassembled WGS sequence"/>
</dbReference>
<reference evidence="3 4" key="1">
    <citation type="journal article" date="2016" name="Genome Biol. Evol.">
        <title>Divergent and convergent evolution of fungal pathogenicity.</title>
        <authorList>
            <person name="Shang Y."/>
            <person name="Xiao G."/>
            <person name="Zheng P."/>
            <person name="Cen K."/>
            <person name="Zhan S."/>
            <person name="Wang C."/>
        </authorList>
    </citation>
    <scope>NUCLEOTIDE SEQUENCE [LARGE SCALE GENOMIC DNA]</scope>
    <source>
        <strain evidence="3 4">RCEF 1005</strain>
    </source>
</reference>
<keyword evidence="2" id="KW-0732">Signal</keyword>
<keyword evidence="1" id="KW-0812">Transmembrane</keyword>
<dbReference type="OrthoDB" id="3542181at2759"/>
<evidence type="ECO:0000256" key="2">
    <source>
        <dbReference type="SAM" id="SignalP"/>
    </source>
</evidence>
<evidence type="ECO:0000256" key="1">
    <source>
        <dbReference type="SAM" id="Phobius"/>
    </source>
</evidence>
<feature type="signal peptide" evidence="2">
    <location>
        <begin position="1"/>
        <end position="35"/>
    </location>
</feature>
<gene>
    <name evidence="3" type="ORF">LEL_09956</name>
</gene>
<dbReference type="AlphaFoldDB" id="A0A168BHY0"/>
<feature type="chain" id="PRO_5007895650" evidence="2">
    <location>
        <begin position="36"/>
        <end position="171"/>
    </location>
</feature>
<feature type="transmembrane region" description="Helical" evidence="1">
    <location>
        <begin position="152"/>
        <end position="170"/>
    </location>
</feature>
<protein>
    <submittedName>
        <fullName evidence="3">Uncharacterized protein</fullName>
    </submittedName>
</protein>
<comment type="caution">
    <text evidence="3">The sequence shown here is derived from an EMBL/GenBank/DDBJ whole genome shotgun (WGS) entry which is preliminary data.</text>
</comment>
<organism evidence="3 4">
    <name type="scientific">Akanthomyces lecanii RCEF 1005</name>
    <dbReference type="NCBI Taxonomy" id="1081108"/>
    <lineage>
        <taxon>Eukaryota</taxon>
        <taxon>Fungi</taxon>
        <taxon>Dikarya</taxon>
        <taxon>Ascomycota</taxon>
        <taxon>Pezizomycotina</taxon>
        <taxon>Sordariomycetes</taxon>
        <taxon>Hypocreomycetidae</taxon>
        <taxon>Hypocreales</taxon>
        <taxon>Cordycipitaceae</taxon>
        <taxon>Akanthomyces</taxon>
        <taxon>Cordyceps confragosa</taxon>
    </lineage>
</organism>
<accession>A0A168BHY0</accession>
<evidence type="ECO:0000313" key="4">
    <source>
        <dbReference type="Proteomes" id="UP000076881"/>
    </source>
</evidence>
<evidence type="ECO:0000313" key="3">
    <source>
        <dbReference type="EMBL" id="OAA70140.1"/>
    </source>
</evidence>
<keyword evidence="4" id="KW-1185">Reference proteome</keyword>
<sequence length="171" mass="17676">MSRPPASPHAASPAPAPTLLLSVLLLSSLLGRALAANSQPAPLPTLHAVVAPGAAAAAPDADRNHYNNAVHDNQQRAQQPSGPYTPLVTPAPSAVGDDQALRDQGFRQETFYTCMTAPSGREHCGWHTPVLKQAKQGSAAAAVMAPRQRTDVRIVVAAVVGLAGVFVVGLM</sequence>
<dbReference type="EMBL" id="AZHF01000010">
    <property type="protein sequence ID" value="OAA70140.1"/>
    <property type="molecule type" value="Genomic_DNA"/>
</dbReference>